<dbReference type="InterPro" id="IPR051807">
    <property type="entry name" value="Sec-metab_biosynth-assoc"/>
</dbReference>
<dbReference type="EMBL" id="JABEND010000014">
    <property type="protein sequence ID" value="NNG37517.1"/>
    <property type="molecule type" value="Genomic_DNA"/>
</dbReference>
<name>A0A849AC69_9ACTN</name>
<dbReference type="SUPFAM" id="SSF54909">
    <property type="entry name" value="Dimeric alpha+beta barrel"/>
    <property type="match status" value="1"/>
</dbReference>
<evidence type="ECO:0000259" key="2">
    <source>
        <dbReference type="Pfam" id="PF03795"/>
    </source>
</evidence>
<dbReference type="Proteomes" id="UP000562984">
    <property type="component" value="Unassembled WGS sequence"/>
</dbReference>
<evidence type="ECO:0000313" key="4">
    <source>
        <dbReference type="Proteomes" id="UP000562984"/>
    </source>
</evidence>
<dbReference type="RefSeq" id="WP_171201211.1">
    <property type="nucleotide sequence ID" value="NZ_JABEND010000014.1"/>
</dbReference>
<dbReference type="PANTHER" id="PTHR33606">
    <property type="entry name" value="PROTEIN YCII"/>
    <property type="match status" value="1"/>
</dbReference>
<dbReference type="Gene3D" id="3.30.70.1060">
    <property type="entry name" value="Dimeric alpha+beta barrel"/>
    <property type="match status" value="1"/>
</dbReference>
<evidence type="ECO:0000256" key="1">
    <source>
        <dbReference type="ARBA" id="ARBA00007689"/>
    </source>
</evidence>
<dbReference type="InterPro" id="IPR005545">
    <property type="entry name" value="YCII"/>
</dbReference>
<comment type="caution">
    <text evidence="3">The sequence shown here is derived from an EMBL/GenBank/DDBJ whole genome shotgun (WGS) entry which is preliminary data.</text>
</comment>
<dbReference type="PANTHER" id="PTHR33606:SF3">
    <property type="entry name" value="PROTEIN YCII"/>
    <property type="match status" value="1"/>
</dbReference>
<dbReference type="AlphaFoldDB" id="A0A849AC69"/>
<protein>
    <recommendedName>
        <fullName evidence="2">YCII-related domain-containing protein</fullName>
    </recommendedName>
</protein>
<organism evidence="3 4">
    <name type="scientific">Nakamurella aerolata</name>
    <dbReference type="NCBI Taxonomy" id="1656892"/>
    <lineage>
        <taxon>Bacteria</taxon>
        <taxon>Bacillati</taxon>
        <taxon>Actinomycetota</taxon>
        <taxon>Actinomycetes</taxon>
        <taxon>Nakamurellales</taxon>
        <taxon>Nakamurellaceae</taxon>
        <taxon>Nakamurella</taxon>
    </lineage>
</organism>
<sequence>MPIYAVQYDYDVNSASLRDQHRPAHRDYLSRLTDEGSVLARGPYADNAGGPGALLIMRADSPEEIARLLDADPFFEQGCISSRRVREWEVLGDKHPFM</sequence>
<comment type="similarity">
    <text evidence="1">Belongs to the YciI family.</text>
</comment>
<keyword evidence="4" id="KW-1185">Reference proteome</keyword>
<reference evidence="3 4" key="1">
    <citation type="submission" date="2020-05" db="EMBL/GenBank/DDBJ databases">
        <title>Nakamurella sp. DB0629 isolated from air conditioner.</title>
        <authorList>
            <person name="Kim D.H."/>
            <person name="Kim D.-U."/>
        </authorList>
    </citation>
    <scope>NUCLEOTIDE SEQUENCE [LARGE SCALE GENOMIC DNA]</scope>
    <source>
        <strain evidence="3 4">DB0629</strain>
    </source>
</reference>
<feature type="domain" description="YCII-related" evidence="2">
    <location>
        <begin position="9"/>
        <end position="89"/>
    </location>
</feature>
<dbReference type="Pfam" id="PF03795">
    <property type="entry name" value="YCII"/>
    <property type="match status" value="1"/>
</dbReference>
<dbReference type="InterPro" id="IPR011008">
    <property type="entry name" value="Dimeric_a/b-barrel"/>
</dbReference>
<accession>A0A849AC69</accession>
<gene>
    <name evidence="3" type="ORF">HKD39_17800</name>
</gene>
<evidence type="ECO:0000313" key="3">
    <source>
        <dbReference type="EMBL" id="NNG37517.1"/>
    </source>
</evidence>
<proteinExistence type="inferred from homology"/>